<dbReference type="PROSITE" id="PS50956">
    <property type="entry name" value="HTH_ASNC_2"/>
    <property type="match status" value="1"/>
</dbReference>
<dbReference type="PANTHER" id="PTHR30154:SF17">
    <property type="entry name" value="DNA-BINDING TRANSCRIPTIONAL ACTIVATOR DECR"/>
    <property type="match status" value="1"/>
</dbReference>
<dbReference type="InterPro" id="IPR000485">
    <property type="entry name" value="AsnC-type_HTH_dom"/>
</dbReference>
<evidence type="ECO:0000256" key="3">
    <source>
        <dbReference type="ARBA" id="ARBA00023163"/>
    </source>
</evidence>
<dbReference type="Pfam" id="PF01037">
    <property type="entry name" value="AsnC_trans_reg"/>
    <property type="match status" value="1"/>
</dbReference>
<dbReference type="InterPro" id="IPR036388">
    <property type="entry name" value="WH-like_DNA-bd_sf"/>
</dbReference>
<dbReference type="Pfam" id="PF13412">
    <property type="entry name" value="HTH_24"/>
    <property type="match status" value="1"/>
</dbReference>
<dbReference type="InterPro" id="IPR011991">
    <property type="entry name" value="ArsR-like_HTH"/>
</dbReference>
<dbReference type="Proteomes" id="UP000521227">
    <property type="component" value="Unassembled WGS sequence"/>
</dbReference>
<dbReference type="AlphaFoldDB" id="A0A840N1C7"/>
<dbReference type="PROSITE" id="PS00519">
    <property type="entry name" value="HTH_ASNC_1"/>
    <property type="match status" value="1"/>
</dbReference>
<dbReference type="InterPro" id="IPR036390">
    <property type="entry name" value="WH_DNA-bd_sf"/>
</dbReference>
<dbReference type="Gene3D" id="1.10.10.10">
    <property type="entry name" value="Winged helix-like DNA-binding domain superfamily/Winged helix DNA-binding domain"/>
    <property type="match status" value="1"/>
</dbReference>
<accession>A0A840N1C7</accession>
<dbReference type="GO" id="GO:0006355">
    <property type="term" value="P:regulation of DNA-templated transcription"/>
    <property type="evidence" value="ECO:0007669"/>
    <property type="project" value="UniProtKB-ARBA"/>
</dbReference>
<dbReference type="InterPro" id="IPR019885">
    <property type="entry name" value="Tscrpt_reg_HTH_AsnC-type_CS"/>
</dbReference>
<dbReference type="SMART" id="SM00344">
    <property type="entry name" value="HTH_ASNC"/>
    <property type="match status" value="1"/>
</dbReference>
<evidence type="ECO:0000313" key="6">
    <source>
        <dbReference type="Proteomes" id="UP000521227"/>
    </source>
</evidence>
<reference evidence="5 6" key="1">
    <citation type="submission" date="2020-08" db="EMBL/GenBank/DDBJ databases">
        <title>Genomic Encyclopedia of Type Strains, Phase IV (KMG-IV): sequencing the most valuable type-strain genomes for metagenomic binning, comparative biology and taxonomic classification.</title>
        <authorList>
            <person name="Goeker M."/>
        </authorList>
    </citation>
    <scope>NUCLEOTIDE SEQUENCE [LARGE SCALE GENOMIC DNA]</scope>
    <source>
        <strain evidence="5 6">DSM 17498</strain>
    </source>
</reference>
<dbReference type="GO" id="GO:0005829">
    <property type="term" value="C:cytosol"/>
    <property type="evidence" value="ECO:0007669"/>
    <property type="project" value="TreeGrafter"/>
</dbReference>
<evidence type="ECO:0000313" key="5">
    <source>
        <dbReference type="EMBL" id="MBB5054035.1"/>
    </source>
</evidence>
<name>A0A840N1C7_9BRAD</name>
<organism evidence="5 6">
    <name type="scientific">Afipia massiliensis</name>
    <dbReference type="NCBI Taxonomy" id="211460"/>
    <lineage>
        <taxon>Bacteria</taxon>
        <taxon>Pseudomonadati</taxon>
        <taxon>Pseudomonadota</taxon>
        <taxon>Alphaproteobacteria</taxon>
        <taxon>Hyphomicrobiales</taxon>
        <taxon>Nitrobacteraceae</taxon>
        <taxon>Afipia</taxon>
    </lineage>
</organism>
<evidence type="ECO:0000256" key="1">
    <source>
        <dbReference type="ARBA" id="ARBA00023015"/>
    </source>
</evidence>
<dbReference type="SUPFAM" id="SSF54909">
    <property type="entry name" value="Dimeric alpha+beta barrel"/>
    <property type="match status" value="1"/>
</dbReference>
<dbReference type="InterPro" id="IPR019888">
    <property type="entry name" value="Tscrpt_reg_AsnC-like"/>
</dbReference>
<keyword evidence="3" id="KW-0804">Transcription</keyword>
<dbReference type="SUPFAM" id="SSF46785">
    <property type="entry name" value="Winged helix' DNA-binding domain"/>
    <property type="match status" value="1"/>
</dbReference>
<dbReference type="InterPro" id="IPR011008">
    <property type="entry name" value="Dimeric_a/b-barrel"/>
</dbReference>
<dbReference type="EMBL" id="JACHIJ010000006">
    <property type="protein sequence ID" value="MBB5054035.1"/>
    <property type="molecule type" value="Genomic_DNA"/>
</dbReference>
<dbReference type="GO" id="GO:0043565">
    <property type="term" value="F:sequence-specific DNA binding"/>
    <property type="evidence" value="ECO:0007669"/>
    <property type="project" value="InterPro"/>
</dbReference>
<dbReference type="Gene3D" id="3.30.70.920">
    <property type="match status" value="1"/>
</dbReference>
<dbReference type="PRINTS" id="PR00033">
    <property type="entry name" value="HTHASNC"/>
</dbReference>
<sequence>MDEMDRKILRVLQDSPEISVADLAQKVGLSHTPCWRRIKQMEESGAIRERVVILDPNIMGLSISVFANIRLKAHDEDTLEAFEQSAQSRPEIVDCFSMSGESDYLVRVAVGSVDQYEQFLKKVLLHFPGVASVNSHFSLKCVKKTTKLPI</sequence>
<dbReference type="PANTHER" id="PTHR30154">
    <property type="entry name" value="LEUCINE-RESPONSIVE REGULATORY PROTEIN"/>
    <property type="match status" value="1"/>
</dbReference>
<keyword evidence="2" id="KW-0238">DNA-binding</keyword>
<keyword evidence="1" id="KW-0805">Transcription regulation</keyword>
<feature type="domain" description="HTH asnC-type" evidence="4">
    <location>
        <begin position="1"/>
        <end position="62"/>
    </location>
</feature>
<dbReference type="InterPro" id="IPR019887">
    <property type="entry name" value="Tscrpt_reg_AsnC/Lrp_C"/>
</dbReference>
<dbReference type="GO" id="GO:0043200">
    <property type="term" value="P:response to amino acid"/>
    <property type="evidence" value="ECO:0007669"/>
    <property type="project" value="TreeGrafter"/>
</dbReference>
<evidence type="ECO:0000259" key="4">
    <source>
        <dbReference type="PROSITE" id="PS50956"/>
    </source>
</evidence>
<gene>
    <name evidence="5" type="ORF">HNQ36_004037</name>
</gene>
<evidence type="ECO:0000256" key="2">
    <source>
        <dbReference type="ARBA" id="ARBA00023125"/>
    </source>
</evidence>
<proteinExistence type="predicted"/>
<protein>
    <submittedName>
        <fullName evidence="5">Lrp/AsnC family transcriptional regulator</fullName>
    </submittedName>
</protein>
<comment type="caution">
    <text evidence="5">The sequence shown here is derived from an EMBL/GenBank/DDBJ whole genome shotgun (WGS) entry which is preliminary data.</text>
</comment>
<dbReference type="CDD" id="cd00090">
    <property type="entry name" value="HTH_ARSR"/>
    <property type="match status" value="1"/>
</dbReference>